<sequence length="97" mass="11133">MANVYEKDVNFSQSVSVLSNINLAFRGILPLLIVKHKLKVETKGFYSEKEGYVNQAEVIFSKEPTPLKIKYLNNILLDENLIEDYGSTNSLFNMICW</sequence>
<proteinExistence type="predicted"/>
<gene>
    <name evidence="1" type="ORF">NCTC12965_07398</name>
</gene>
<dbReference type="EMBL" id="CABEEZ010000144">
    <property type="protein sequence ID" value="VTR57527.1"/>
    <property type="molecule type" value="Genomic_DNA"/>
</dbReference>
<accession>A0A4U9WEG3</accession>
<reference evidence="1" key="1">
    <citation type="submission" date="2019-05" db="EMBL/GenBank/DDBJ databases">
        <authorList>
            <consortium name="Pathogen Informatics"/>
        </authorList>
    </citation>
    <scope>NUCLEOTIDE SEQUENCE [LARGE SCALE GENOMIC DNA]</scope>
    <source>
        <strain evidence="1">NCTC12965</strain>
    </source>
</reference>
<protein>
    <submittedName>
        <fullName evidence="1">Uncharacterized protein</fullName>
    </submittedName>
</protein>
<dbReference type="AlphaFoldDB" id="A0A4U9WEG3"/>
<evidence type="ECO:0000313" key="1">
    <source>
        <dbReference type="EMBL" id="VTR57527.1"/>
    </source>
</evidence>
<name>A0A4U9WEG3_SERFO</name>
<organism evidence="1">
    <name type="scientific">Serratia fonticola</name>
    <dbReference type="NCBI Taxonomy" id="47917"/>
    <lineage>
        <taxon>Bacteria</taxon>
        <taxon>Pseudomonadati</taxon>
        <taxon>Pseudomonadota</taxon>
        <taxon>Gammaproteobacteria</taxon>
        <taxon>Enterobacterales</taxon>
        <taxon>Yersiniaceae</taxon>
        <taxon>Serratia</taxon>
    </lineage>
</organism>